<organism evidence="7 8">
    <name type="scientific">Polyangium fumosum</name>
    <dbReference type="NCBI Taxonomy" id="889272"/>
    <lineage>
        <taxon>Bacteria</taxon>
        <taxon>Pseudomonadati</taxon>
        <taxon>Myxococcota</taxon>
        <taxon>Polyangia</taxon>
        <taxon>Polyangiales</taxon>
        <taxon>Polyangiaceae</taxon>
        <taxon>Polyangium</taxon>
    </lineage>
</organism>
<evidence type="ECO:0000259" key="6">
    <source>
        <dbReference type="PROSITE" id="PS51918"/>
    </source>
</evidence>
<keyword evidence="3" id="KW-0479">Metal-binding</keyword>
<dbReference type="EMBL" id="SSMQ01000009">
    <property type="protein sequence ID" value="TKD09683.1"/>
    <property type="molecule type" value="Genomic_DNA"/>
</dbReference>
<comment type="cofactor">
    <cofactor evidence="1">
        <name>[4Fe-4S] cluster</name>
        <dbReference type="ChEBI" id="CHEBI:49883"/>
    </cofactor>
</comment>
<dbReference type="PANTHER" id="PTHR11228">
    <property type="entry name" value="RADICAL SAM DOMAIN PROTEIN"/>
    <property type="match status" value="1"/>
</dbReference>
<dbReference type="GO" id="GO:0051536">
    <property type="term" value="F:iron-sulfur cluster binding"/>
    <property type="evidence" value="ECO:0007669"/>
    <property type="project" value="UniProtKB-KW"/>
</dbReference>
<dbReference type="InterPro" id="IPR006638">
    <property type="entry name" value="Elp3/MiaA/NifB-like_rSAM"/>
</dbReference>
<keyword evidence="2" id="KW-0949">S-adenosyl-L-methionine</keyword>
<dbReference type="Gene3D" id="3.20.20.70">
    <property type="entry name" value="Aldolase class I"/>
    <property type="match status" value="1"/>
</dbReference>
<dbReference type="SUPFAM" id="SSF102114">
    <property type="entry name" value="Radical SAM enzymes"/>
    <property type="match status" value="2"/>
</dbReference>
<gene>
    <name evidence="7" type="ORF">E8A74_10920</name>
</gene>
<dbReference type="InterPro" id="IPR050377">
    <property type="entry name" value="Radical_SAM_PqqE_MftC-like"/>
</dbReference>
<dbReference type="OrthoDB" id="5476792at2"/>
<dbReference type="GO" id="GO:0003824">
    <property type="term" value="F:catalytic activity"/>
    <property type="evidence" value="ECO:0007669"/>
    <property type="project" value="InterPro"/>
</dbReference>
<proteinExistence type="predicted"/>
<sequence length="945" mass="103008">MRSLPLVREAGVPPLSLPAQDARGEGALPAAVLSLHSHRDRSFLDDVGLHHIAGAMRAAGIPGDLVVAHLPRGAEAEASAAWDALVRALRPYPTILYERLWSTAIVARLARELPETTFVRLVGEHDLSDAPANHVCPAEPQAVVALLSALAGRALPDEPLPRYAPLLRPVYATADARPRFPSFPITGNTGCPYQADARENPLYAGTKIPEGAGRGCGFCTTGNHYEHKSRDEALAWALVQLRYLRANAPEIEALVLRDQNPFYYLTELVEAAEAEKLGPFTLLIESRADWWLQNTTRFTRALASARRSSIRLAPFLVGVENFSQPELDRFNKGATQETLVRFLEALRRWNTEYAPAMDLSHAAFGFILFTPWTTLLDLRTNLACMRQTGMHELRGHLLLSRVRLYPDTALYYLAERDGLLADAYESPEDDASARYGYLPARPWRFQDKRVRAIAELAAASIRRSGGRDELTLFETLLALVSSAADPALVTVDDVERAMAAKGRARGRDVAETNGVVFRDPPSVEGEAAAKKRELARTIVNAPSLPVDLPAFGLTLLDVNADKHHVELVLGKRDPIARLRLGWDKAAGKATVEVCSSVPEAARWAKAFEAMAARLVVATTKERWERAAGLGKELARLPVGVPLGFFRQIVAGIEPPEGIVRTGFGCNQDCGMCWQGRDWGRYGPEQVVRWIEDLWAAGARALIVSGGEPMLDPELIRYVERARALGFTGVTLETNAIQASKPGYASRLAKAGVTQAFVSLHSGDPAVSDAITRAPGTHERTVRGIHALLDAGIPVALNAVTTAEGIDALGALPDFIHDTFGRHPSLMHLMISYPTMPFDRALVGTIVPDPARLRAALRKALDRAFVLGIVVRGLDGPCGPPLCAFDADERVLSGKPIPGPVEFRRKVPACERCAVQSACFGVRHIDVERFGETCVAPIERRSSRST</sequence>
<reference evidence="7 8" key="1">
    <citation type="submission" date="2019-04" db="EMBL/GenBank/DDBJ databases">
        <authorList>
            <person name="Li Y."/>
            <person name="Wang J."/>
        </authorList>
    </citation>
    <scope>NUCLEOTIDE SEQUENCE [LARGE SCALE GENOMIC DNA]</scope>
    <source>
        <strain evidence="7 8">DSM 14668</strain>
    </source>
</reference>
<dbReference type="SFLD" id="SFLDG01067">
    <property type="entry name" value="SPASM/twitch_domain_containing"/>
    <property type="match status" value="1"/>
</dbReference>
<dbReference type="Pfam" id="PF04055">
    <property type="entry name" value="Radical_SAM"/>
    <property type="match status" value="1"/>
</dbReference>
<dbReference type="CDD" id="cd01335">
    <property type="entry name" value="Radical_SAM"/>
    <property type="match status" value="1"/>
</dbReference>
<evidence type="ECO:0000256" key="3">
    <source>
        <dbReference type="ARBA" id="ARBA00022723"/>
    </source>
</evidence>
<keyword evidence="4" id="KW-0408">Iron</keyword>
<evidence type="ECO:0000256" key="4">
    <source>
        <dbReference type="ARBA" id="ARBA00023004"/>
    </source>
</evidence>
<dbReference type="SMART" id="SM00729">
    <property type="entry name" value="Elp3"/>
    <property type="match status" value="1"/>
</dbReference>
<protein>
    <submittedName>
        <fullName evidence="7">Radical SAM protein</fullName>
    </submittedName>
</protein>
<dbReference type="SFLD" id="SFLDS00029">
    <property type="entry name" value="Radical_SAM"/>
    <property type="match status" value="1"/>
</dbReference>
<dbReference type="Proteomes" id="UP000309215">
    <property type="component" value="Unassembled WGS sequence"/>
</dbReference>
<dbReference type="AlphaFoldDB" id="A0A4U1JFB2"/>
<evidence type="ECO:0000313" key="7">
    <source>
        <dbReference type="EMBL" id="TKD09683.1"/>
    </source>
</evidence>
<accession>A0A4U1JFB2</accession>
<dbReference type="GO" id="GO:0046872">
    <property type="term" value="F:metal ion binding"/>
    <property type="evidence" value="ECO:0007669"/>
    <property type="project" value="UniProtKB-KW"/>
</dbReference>
<evidence type="ECO:0000256" key="1">
    <source>
        <dbReference type="ARBA" id="ARBA00001966"/>
    </source>
</evidence>
<comment type="caution">
    <text evidence="7">The sequence shown here is derived from an EMBL/GenBank/DDBJ whole genome shotgun (WGS) entry which is preliminary data.</text>
</comment>
<evidence type="ECO:0000256" key="2">
    <source>
        <dbReference type="ARBA" id="ARBA00022691"/>
    </source>
</evidence>
<name>A0A4U1JFB2_9BACT</name>
<evidence type="ECO:0000256" key="5">
    <source>
        <dbReference type="ARBA" id="ARBA00023014"/>
    </source>
</evidence>
<dbReference type="PROSITE" id="PS51918">
    <property type="entry name" value="RADICAL_SAM"/>
    <property type="match status" value="1"/>
</dbReference>
<keyword evidence="8" id="KW-1185">Reference proteome</keyword>
<dbReference type="PANTHER" id="PTHR11228:SF7">
    <property type="entry name" value="PQQA PEPTIDE CYCLASE"/>
    <property type="match status" value="1"/>
</dbReference>
<evidence type="ECO:0000313" key="8">
    <source>
        <dbReference type="Proteomes" id="UP000309215"/>
    </source>
</evidence>
<feature type="domain" description="Radical SAM core" evidence="6">
    <location>
        <begin position="651"/>
        <end position="863"/>
    </location>
</feature>
<dbReference type="InterPro" id="IPR013785">
    <property type="entry name" value="Aldolase_TIM"/>
</dbReference>
<keyword evidence="5" id="KW-0411">Iron-sulfur</keyword>
<dbReference type="InterPro" id="IPR058240">
    <property type="entry name" value="rSAM_sf"/>
</dbReference>
<dbReference type="InterPro" id="IPR007197">
    <property type="entry name" value="rSAM"/>
</dbReference>